<dbReference type="EMBL" id="AWOR01000072">
    <property type="protein sequence ID" value="KGH26197.1"/>
    <property type="molecule type" value="Genomic_DNA"/>
</dbReference>
<dbReference type="NCBIfam" id="TIGR00254">
    <property type="entry name" value="GGDEF"/>
    <property type="match status" value="1"/>
</dbReference>
<feature type="transmembrane region" description="Helical" evidence="2">
    <location>
        <begin position="118"/>
        <end position="138"/>
    </location>
</feature>
<organism evidence="4 6">
    <name type="scientific">Comamonas testosteroni</name>
    <name type="common">Pseudomonas testosteroni</name>
    <dbReference type="NCBI Taxonomy" id="285"/>
    <lineage>
        <taxon>Bacteria</taxon>
        <taxon>Pseudomonadati</taxon>
        <taxon>Pseudomonadota</taxon>
        <taxon>Betaproteobacteria</taxon>
        <taxon>Burkholderiales</taxon>
        <taxon>Comamonadaceae</taxon>
        <taxon>Comamonas</taxon>
    </lineage>
</organism>
<dbReference type="GO" id="GO:0005886">
    <property type="term" value="C:plasma membrane"/>
    <property type="evidence" value="ECO:0007669"/>
    <property type="project" value="TreeGrafter"/>
</dbReference>
<dbReference type="SMART" id="SM00267">
    <property type="entry name" value="GGDEF"/>
    <property type="match status" value="1"/>
</dbReference>
<keyword evidence="2" id="KW-0472">Membrane</keyword>
<dbReference type="InterPro" id="IPR050469">
    <property type="entry name" value="Diguanylate_Cyclase"/>
</dbReference>
<feature type="domain" description="GGDEF" evidence="3">
    <location>
        <begin position="251"/>
        <end position="382"/>
    </location>
</feature>
<dbReference type="Gene3D" id="3.30.70.270">
    <property type="match status" value="1"/>
</dbReference>
<feature type="transmembrane region" description="Helical" evidence="2">
    <location>
        <begin position="6"/>
        <end position="29"/>
    </location>
</feature>
<dbReference type="Proteomes" id="UP000037442">
    <property type="component" value="Unassembled WGS sequence"/>
</dbReference>
<dbReference type="Pfam" id="PF00990">
    <property type="entry name" value="GGDEF"/>
    <property type="match status" value="1"/>
</dbReference>
<reference evidence="4 6" key="1">
    <citation type="submission" date="2013-09" db="EMBL/GenBank/DDBJ databases">
        <title>High correlation between genotypes and phenotypes of environmental bacteria Comamonas testosteroni strains.</title>
        <authorList>
            <person name="Liu L."/>
            <person name="Zhu W."/>
            <person name="Xia X."/>
            <person name="Xu B."/>
            <person name="Luo M."/>
            <person name="Wang G."/>
        </authorList>
    </citation>
    <scope>NUCLEOTIDE SEQUENCE [LARGE SCALE GENOMIC DNA]</scope>
    <source>
        <strain evidence="4 6">JL40</strain>
    </source>
</reference>
<dbReference type="RefSeq" id="WP_034374470.1">
    <property type="nucleotide sequence ID" value="NZ_AWOR01000072.1"/>
</dbReference>
<dbReference type="FunFam" id="3.30.70.270:FF:000001">
    <property type="entry name" value="Diguanylate cyclase domain protein"/>
    <property type="match status" value="1"/>
</dbReference>
<dbReference type="PANTHER" id="PTHR45138">
    <property type="entry name" value="REGULATORY COMPONENTS OF SENSORY TRANSDUCTION SYSTEM"/>
    <property type="match status" value="1"/>
</dbReference>
<dbReference type="EMBL" id="JNVD01000036">
    <property type="protein sequence ID" value="KOC19013.1"/>
    <property type="molecule type" value="Genomic_DNA"/>
</dbReference>
<dbReference type="InterPro" id="IPR043128">
    <property type="entry name" value="Rev_trsase/Diguanyl_cyclase"/>
</dbReference>
<keyword evidence="2" id="KW-1133">Transmembrane helix</keyword>
<dbReference type="InterPro" id="IPR000160">
    <property type="entry name" value="GGDEF_dom"/>
</dbReference>
<name>A0A096HBH7_COMTE</name>
<evidence type="ECO:0000259" key="3">
    <source>
        <dbReference type="PROSITE" id="PS50887"/>
    </source>
</evidence>
<gene>
    <name evidence="5" type="ORF">GL58_25765</name>
    <name evidence="4" type="ORF">P353_22715</name>
</gene>
<evidence type="ECO:0000313" key="6">
    <source>
        <dbReference type="Proteomes" id="UP000029553"/>
    </source>
</evidence>
<dbReference type="CDD" id="cd01949">
    <property type="entry name" value="GGDEF"/>
    <property type="match status" value="1"/>
</dbReference>
<dbReference type="EC" id="2.7.7.65" evidence="1"/>
<feature type="transmembrane region" description="Helical" evidence="2">
    <location>
        <begin position="188"/>
        <end position="212"/>
    </location>
</feature>
<evidence type="ECO:0000313" key="7">
    <source>
        <dbReference type="Proteomes" id="UP000037442"/>
    </source>
</evidence>
<keyword evidence="2" id="KW-0812">Transmembrane</keyword>
<dbReference type="GO" id="GO:0043709">
    <property type="term" value="P:cell adhesion involved in single-species biofilm formation"/>
    <property type="evidence" value="ECO:0007669"/>
    <property type="project" value="TreeGrafter"/>
</dbReference>
<dbReference type="AlphaFoldDB" id="A0A096HBH7"/>
<evidence type="ECO:0000313" key="4">
    <source>
        <dbReference type="EMBL" id="KGH26197.1"/>
    </source>
</evidence>
<accession>A0A096HBH7</accession>
<dbReference type="GO" id="GO:0052621">
    <property type="term" value="F:diguanylate cyclase activity"/>
    <property type="evidence" value="ECO:0007669"/>
    <property type="project" value="UniProtKB-EC"/>
</dbReference>
<dbReference type="PROSITE" id="PS50887">
    <property type="entry name" value="GGDEF"/>
    <property type="match status" value="1"/>
</dbReference>
<dbReference type="PANTHER" id="PTHR45138:SF24">
    <property type="entry name" value="DIGUANYLATE CYCLASE DGCC-RELATED"/>
    <property type="match status" value="1"/>
</dbReference>
<reference evidence="7" key="2">
    <citation type="submission" date="2014-06" db="EMBL/GenBank/DDBJ databases">
        <title>Draft genome sequence of C. testosteroni WDL7.</title>
        <authorList>
            <person name="Wu Y."/>
            <person name="Seshan H."/>
            <person name="Arumugam K."/>
        </authorList>
    </citation>
    <scope>NUCLEOTIDE SEQUENCE [LARGE SCALE GENOMIC DNA]</scope>
    <source>
        <strain evidence="7">WDL7</strain>
    </source>
</reference>
<sequence length="400" mass="45212">MFSNNDFILVLTPSLAILVLAAILIVAWLVQRSQRFLLWQACAYSLTALPLGAQSLLPLEELNRYALLIGSFYLLSAWCLARSWAERWRVSTQPHAALLIAIVTLAALYQFSRVEPNVWARVCSFSVGSGLVLLLPILQVRSKRNSFDWLDQSLLWLSILFTAYTFTRPALIWLLGYSDLRSLPSSPYWILTLLSILNFSLLFTVVMTAIAVKETVVKLRMERDFDALTQILNRRSFQEYAQKRLDDLRLYPMAVLACDIDHFKRINDAWGHERGDKVLQLVSAILQSNMREHDLVARFGGEEFVILLTNIALKDAEAIARQIQRDIGSSNDILPSGSRMTMSFGLSSVTQAFQFERALKEADQLLYQAKNAGRDRVHVSGVGYPDIPIESTLQPDKIAA</sequence>
<evidence type="ECO:0000256" key="1">
    <source>
        <dbReference type="ARBA" id="ARBA00012528"/>
    </source>
</evidence>
<dbReference type="GO" id="GO:1902201">
    <property type="term" value="P:negative regulation of bacterial-type flagellum-dependent cell motility"/>
    <property type="evidence" value="ECO:0007669"/>
    <property type="project" value="TreeGrafter"/>
</dbReference>
<dbReference type="Proteomes" id="UP000029553">
    <property type="component" value="Unassembled WGS sequence"/>
</dbReference>
<evidence type="ECO:0000256" key="2">
    <source>
        <dbReference type="SAM" id="Phobius"/>
    </source>
</evidence>
<proteinExistence type="predicted"/>
<feature type="transmembrane region" description="Helical" evidence="2">
    <location>
        <begin position="96"/>
        <end position="112"/>
    </location>
</feature>
<reference evidence="5" key="3">
    <citation type="submission" date="2014-06" db="EMBL/GenBank/DDBJ databases">
        <title>Three species of the Botryosphaeriales overlap on five unrelated trees in China, with a novel species.</title>
        <authorList>
            <person name="Tian C."/>
            <person name="Fan X."/>
        </authorList>
    </citation>
    <scope>NUCLEOTIDE SEQUENCE</scope>
    <source>
        <strain evidence="5">WDL7</strain>
    </source>
</reference>
<evidence type="ECO:0000313" key="5">
    <source>
        <dbReference type="EMBL" id="KOC19013.1"/>
    </source>
</evidence>
<comment type="caution">
    <text evidence="4">The sequence shown here is derived from an EMBL/GenBank/DDBJ whole genome shotgun (WGS) entry which is preliminary data.</text>
</comment>
<feature type="transmembrane region" description="Helical" evidence="2">
    <location>
        <begin position="65"/>
        <end position="84"/>
    </location>
</feature>
<dbReference type="PATRIC" id="fig|285.49.peg.5357"/>
<dbReference type="InterPro" id="IPR029787">
    <property type="entry name" value="Nucleotide_cyclase"/>
</dbReference>
<protein>
    <recommendedName>
        <fullName evidence="1">diguanylate cyclase</fullName>
        <ecNumber evidence="1">2.7.7.65</ecNumber>
    </recommendedName>
</protein>
<dbReference type="SUPFAM" id="SSF55073">
    <property type="entry name" value="Nucleotide cyclase"/>
    <property type="match status" value="1"/>
</dbReference>
<feature type="transmembrane region" description="Helical" evidence="2">
    <location>
        <begin position="154"/>
        <end position="176"/>
    </location>
</feature>